<feature type="transmembrane region" description="Helical" evidence="1">
    <location>
        <begin position="24"/>
        <end position="45"/>
    </location>
</feature>
<keyword evidence="1" id="KW-0812">Transmembrane</keyword>
<evidence type="ECO:0000313" key="2">
    <source>
        <dbReference type="EMBL" id="CAI9555013.1"/>
    </source>
</evidence>
<protein>
    <submittedName>
        <fullName evidence="2">Uncharacterized protein</fullName>
    </submittedName>
</protein>
<dbReference type="EMBL" id="CATNWA010007877">
    <property type="protein sequence ID" value="CAI9555013.1"/>
    <property type="molecule type" value="Genomic_DNA"/>
</dbReference>
<keyword evidence="3" id="KW-1185">Reference proteome</keyword>
<keyword evidence="1" id="KW-0472">Membrane</keyword>
<proteinExistence type="predicted"/>
<keyword evidence="1" id="KW-1133">Transmembrane helix</keyword>
<gene>
    <name evidence="2" type="ORF">SPARVUS_LOCUS4312272</name>
</gene>
<feature type="non-terminal residue" evidence="2">
    <location>
        <position position="1"/>
    </location>
</feature>
<comment type="caution">
    <text evidence="2">The sequence shown here is derived from an EMBL/GenBank/DDBJ whole genome shotgun (WGS) entry which is preliminary data.</text>
</comment>
<sequence>NTRWCLVIAEHFRRGGDLYVNNSVLLPISSCTLLWMVFQSSVIIVKHTQRAYSETAHIKHTQHTVNPLITPNINPFLPSVSIVSVLFISTDHCIRVTGDISGN</sequence>
<evidence type="ECO:0000256" key="1">
    <source>
        <dbReference type="SAM" id="Phobius"/>
    </source>
</evidence>
<evidence type="ECO:0000313" key="3">
    <source>
        <dbReference type="Proteomes" id="UP001162483"/>
    </source>
</evidence>
<accession>A0ABN9C536</accession>
<dbReference type="Proteomes" id="UP001162483">
    <property type="component" value="Unassembled WGS sequence"/>
</dbReference>
<reference evidence="2" key="1">
    <citation type="submission" date="2023-05" db="EMBL/GenBank/DDBJ databases">
        <authorList>
            <person name="Stuckert A."/>
        </authorList>
    </citation>
    <scope>NUCLEOTIDE SEQUENCE</scope>
</reference>
<organism evidence="2 3">
    <name type="scientific">Staurois parvus</name>
    <dbReference type="NCBI Taxonomy" id="386267"/>
    <lineage>
        <taxon>Eukaryota</taxon>
        <taxon>Metazoa</taxon>
        <taxon>Chordata</taxon>
        <taxon>Craniata</taxon>
        <taxon>Vertebrata</taxon>
        <taxon>Euteleostomi</taxon>
        <taxon>Amphibia</taxon>
        <taxon>Batrachia</taxon>
        <taxon>Anura</taxon>
        <taxon>Neobatrachia</taxon>
        <taxon>Ranoidea</taxon>
        <taxon>Ranidae</taxon>
        <taxon>Staurois</taxon>
    </lineage>
</organism>
<name>A0ABN9C536_9NEOB</name>